<gene>
    <name evidence="2" type="ORF">B5V03_34075</name>
</gene>
<proteinExistence type="predicted"/>
<accession>A0A4Q1UMD5</accession>
<name>A0A4Q1UMD5_9BRAD</name>
<evidence type="ECO:0000313" key="2">
    <source>
        <dbReference type="EMBL" id="RXT36666.1"/>
    </source>
</evidence>
<dbReference type="AlphaFoldDB" id="A0A4Q1UMD5"/>
<dbReference type="InterPro" id="IPR025357">
    <property type="entry name" value="DUF4261"/>
</dbReference>
<dbReference type="Pfam" id="PF14080">
    <property type="entry name" value="DUF4261"/>
    <property type="match status" value="1"/>
</dbReference>
<dbReference type="RefSeq" id="WP_129274803.1">
    <property type="nucleotide sequence ID" value="NZ_MZXW01000050.1"/>
</dbReference>
<feature type="domain" description="DUF4261" evidence="1">
    <location>
        <begin position="179"/>
        <end position="238"/>
    </location>
</feature>
<evidence type="ECO:0000259" key="1">
    <source>
        <dbReference type="Pfam" id="PF14080"/>
    </source>
</evidence>
<dbReference type="EMBL" id="MZXW01000050">
    <property type="protein sequence ID" value="RXT36666.1"/>
    <property type="molecule type" value="Genomic_DNA"/>
</dbReference>
<organism evidence="2 3">
    <name type="scientific">Bradyrhizobium betae</name>
    <dbReference type="NCBI Taxonomy" id="244734"/>
    <lineage>
        <taxon>Bacteria</taxon>
        <taxon>Pseudomonadati</taxon>
        <taxon>Pseudomonadota</taxon>
        <taxon>Alphaproteobacteria</taxon>
        <taxon>Hyphomicrobiales</taxon>
        <taxon>Nitrobacteraceae</taxon>
        <taxon>Bradyrhizobium</taxon>
    </lineage>
</organism>
<comment type="caution">
    <text evidence="2">The sequence shown here is derived from an EMBL/GenBank/DDBJ whole genome shotgun (WGS) entry which is preliminary data.</text>
</comment>
<dbReference type="Proteomes" id="UP000290819">
    <property type="component" value="Unassembled WGS sequence"/>
</dbReference>
<evidence type="ECO:0000313" key="3">
    <source>
        <dbReference type="Proteomes" id="UP000290819"/>
    </source>
</evidence>
<reference evidence="2 3" key="1">
    <citation type="submission" date="2017-03" db="EMBL/GenBank/DDBJ databases">
        <authorList>
            <person name="Safronova V.I."/>
            <person name="Sazanova A.L."/>
            <person name="Chirak E.R."/>
        </authorList>
    </citation>
    <scope>NUCLEOTIDE SEQUENCE [LARGE SCALE GENOMIC DNA]</scope>
    <source>
        <strain evidence="2 3">Opo-243</strain>
    </source>
</reference>
<sequence>MSKSFLALVLLESPATPDMVALAEAIRARHPELPVEVEGGREEGARQGSPLIRCGNELVAVMSMPAPVPEDPGLWSRASTIWPQAKAVAARHRGHLIVSVLGKNQQLLPTARLTTAVIGALIATMPQCCAVVWNGKVARPADLWLDMSSRSFAPYPGYPVSLWIDILPFRSETGIGAVTMGLSEFSEREIQFETHKLPLATLINKVDGLAVYLVEHGPVVKNGDTFGGSAHERFTVRYRNSDQFGGLPVFFCIDHAA</sequence>
<dbReference type="OrthoDB" id="8198425at2"/>
<protein>
    <recommendedName>
        <fullName evidence="1">DUF4261 domain-containing protein</fullName>
    </recommendedName>
</protein>
<keyword evidence="3" id="KW-1185">Reference proteome</keyword>